<sequence length="41" mass="4367">MGRIVAEGYLKAGRGSLIQTSQVQATFNKAGQLVSIFGKLK</sequence>
<gene>
    <name evidence="1" type="ORF">RDV51_08815</name>
</gene>
<dbReference type="RefSeq" id="WP_308946267.1">
    <property type="nucleotide sequence ID" value="NZ_CP133463.1"/>
</dbReference>
<evidence type="ECO:0000313" key="1">
    <source>
        <dbReference type="EMBL" id="WMS19522.1"/>
    </source>
</evidence>
<evidence type="ECO:0000313" key="2">
    <source>
        <dbReference type="Proteomes" id="UP001228955"/>
    </source>
</evidence>
<proteinExistence type="predicted"/>
<dbReference type="AlphaFoldDB" id="A0AB38YNI4"/>
<dbReference type="Proteomes" id="UP001228955">
    <property type="component" value="Chromosome"/>
</dbReference>
<accession>A0AB38YNI4</accession>
<dbReference type="EMBL" id="CP133463">
    <property type="protein sequence ID" value="WMS19522.1"/>
    <property type="molecule type" value="Genomic_DNA"/>
</dbReference>
<organism evidence="1 2">
    <name type="scientific">Veillonella parvula</name>
    <name type="common">Staphylococcus parvulus</name>
    <dbReference type="NCBI Taxonomy" id="29466"/>
    <lineage>
        <taxon>Bacteria</taxon>
        <taxon>Bacillati</taxon>
        <taxon>Bacillota</taxon>
        <taxon>Negativicutes</taxon>
        <taxon>Veillonellales</taxon>
        <taxon>Veillonellaceae</taxon>
        <taxon>Veillonella</taxon>
    </lineage>
</organism>
<protein>
    <submittedName>
        <fullName evidence="1">Uncharacterized protein</fullName>
    </submittedName>
</protein>
<name>A0AB38YNI4_VEIPA</name>
<reference evidence="1" key="1">
    <citation type="submission" date="2023-08" db="EMBL/GenBank/DDBJ databases">
        <title>Veillonella_parvula_DSM 2007_complete_genome_hifiasm_Zymo_Research_D6332.</title>
        <authorList>
            <person name="Damerum A."/>
        </authorList>
    </citation>
    <scope>NUCLEOTIDE SEQUENCE</scope>
    <source>
        <strain evidence="1">DSM 2007</strain>
    </source>
</reference>